<dbReference type="Proteomes" id="UP000694888">
    <property type="component" value="Unplaced"/>
</dbReference>
<evidence type="ECO:0000313" key="4">
    <source>
        <dbReference type="RefSeq" id="XP_005095598.1"/>
    </source>
</evidence>
<evidence type="ECO:0000313" key="5">
    <source>
        <dbReference type="RefSeq" id="XP_035824920.1"/>
    </source>
</evidence>
<evidence type="ECO:0000256" key="2">
    <source>
        <dbReference type="ARBA" id="ARBA00022490"/>
    </source>
</evidence>
<dbReference type="PANTHER" id="PTHR46197">
    <property type="entry name" value="PROTEIN ABHD14B-LIKE"/>
    <property type="match status" value="1"/>
</dbReference>
<name>A0ABM0JK51_APLCA</name>
<proteinExistence type="predicted"/>
<evidence type="ECO:0000256" key="1">
    <source>
        <dbReference type="ARBA" id="ARBA00004496"/>
    </source>
</evidence>
<keyword evidence="3" id="KW-1185">Reference proteome</keyword>
<dbReference type="PANTHER" id="PTHR46197:SF3">
    <property type="entry name" value="AB HYDROLASE-1 DOMAIN-CONTAINING PROTEIN"/>
    <property type="match status" value="1"/>
</dbReference>
<protein>
    <submittedName>
        <fullName evidence="4 5">Protein ABHD14B</fullName>
    </submittedName>
</protein>
<accession>A0ABM0JK51</accession>
<dbReference type="RefSeq" id="XP_035824920.1">
    <property type="nucleotide sequence ID" value="XM_035969027.1"/>
</dbReference>
<comment type="subcellular location">
    <subcellularLocation>
        <location evidence="1">Cytoplasm</location>
    </subcellularLocation>
</comment>
<sequence>MASGEQITLDFTKLEAPPALNDEVEKSLSAVSKTVNVSVSGKELKIYVEEVVKKDSTPRFGILFLHGMRFSSKNWLDIKSVCHVANWGYRAVAVDLPGYGKSVNTMAPELNSELLQSLMRVLDLQRPVIVSPSMSGSFSLPYLFEKPGSCQDRSRGYVPVAPVLTEKFVANYKQVELPTLVVVGTNDKMLGAESTKNLMQLPRAQYAPIEGAGHACYLDNPDAFHRLLFFFLQQLKD</sequence>
<reference evidence="4 5" key="1">
    <citation type="submission" date="2025-05" db="UniProtKB">
        <authorList>
            <consortium name="RefSeq"/>
        </authorList>
    </citation>
    <scope>IDENTIFICATION</scope>
</reference>
<dbReference type="RefSeq" id="XP_005095598.1">
    <property type="nucleotide sequence ID" value="XM_005095541.3"/>
</dbReference>
<dbReference type="SUPFAM" id="SSF53474">
    <property type="entry name" value="alpha/beta-Hydrolases"/>
    <property type="match status" value="1"/>
</dbReference>
<dbReference type="GeneID" id="101859475"/>
<organism evidence="3 4">
    <name type="scientific">Aplysia californica</name>
    <name type="common">California sea hare</name>
    <dbReference type="NCBI Taxonomy" id="6500"/>
    <lineage>
        <taxon>Eukaryota</taxon>
        <taxon>Metazoa</taxon>
        <taxon>Spiralia</taxon>
        <taxon>Lophotrochozoa</taxon>
        <taxon>Mollusca</taxon>
        <taxon>Gastropoda</taxon>
        <taxon>Heterobranchia</taxon>
        <taxon>Euthyneura</taxon>
        <taxon>Tectipleura</taxon>
        <taxon>Aplysiida</taxon>
        <taxon>Aplysioidea</taxon>
        <taxon>Aplysiidae</taxon>
        <taxon>Aplysia</taxon>
    </lineage>
</organism>
<dbReference type="Gene3D" id="3.40.50.1820">
    <property type="entry name" value="alpha/beta hydrolase"/>
    <property type="match status" value="1"/>
</dbReference>
<keyword evidence="2" id="KW-0963">Cytoplasm</keyword>
<gene>
    <name evidence="4 5" type="primary">LOC101859475</name>
</gene>
<evidence type="ECO:0000313" key="3">
    <source>
        <dbReference type="Proteomes" id="UP000694888"/>
    </source>
</evidence>
<dbReference type="InterPro" id="IPR029058">
    <property type="entry name" value="AB_hydrolase_fold"/>
</dbReference>